<dbReference type="EMBL" id="FNNZ01000055">
    <property type="protein sequence ID" value="SDX68541.1"/>
    <property type="molecule type" value="Genomic_DNA"/>
</dbReference>
<evidence type="ECO:0000256" key="1">
    <source>
        <dbReference type="SAM" id="Coils"/>
    </source>
</evidence>
<gene>
    <name evidence="2" type="ORF">SAMN05421783_15510</name>
</gene>
<sequence length="253" mass="26539">MDPFQKAADRVTAAQQALDEALAAGTDTTAAREALQLATEEVARIGSELARQRDEDMGTFLAEIEAAGAEMAAQTAAAINARMVELATIPAPTVVMDPGMAARAVKAEREAAAAAAKDKAHRDRIDDLKRRLAALEAERATIAANRKPGGRWDSEDARKLALLAADHEGVSRIVAAEAKVEIPTAGTGYDHGAEWAGSVNAAKAAALLELCRTLEARLLEVATQAKAAAPNGDLRMRYVPSPQLARVVAMGVV</sequence>
<dbReference type="RefSeq" id="WP_093038575.1">
    <property type="nucleotide sequence ID" value="NZ_FNNZ01000055.1"/>
</dbReference>
<dbReference type="OrthoDB" id="9829300at2"/>
<evidence type="ECO:0000313" key="2">
    <source>
        <dbReference type="EMBL" id="SDX68541.1"/>
    </source>
</evidence>
<organism evidence="2 3">
    <name type="scientific">Thiocapsa roseopersicina</name>
    <dbReference type="NCBI Taxonomy" id="1058"/>
    <lineage>
        <taxon>Bacteria</taxon>
        <taxon>Pseudomonadati</taxon>
        <taxon>Pseudomonadota</taxon>
        <taxon>Gammaproteobacteria</taxon>
        <taxon>Chromatiales</taxon>
        <taxon>Chromatiaceae</taxon>
        <taxon>Thiocapsa</taxon>
    </lineage>
</organism>
<keyword evidence="3" id="KW-1185">Reference proteome</keyword>
<name>A0A1H3DQ94_THIRO</name>
<dbReference type="AlphaFoldDB" id="A0A1H3DQ94"/>
<dbReference type="STRING" id="1058.SAMN05421783_15510"/>
<proteinExistence type="predicted"/>
<feature type="coiled-coil region" evidence="1">
    <location>
        <begin position="118"/>
        <end position="145"/>
    </location>
</feature>
<protein>
    <submittedName>
        <fullName evidence="2">Uncharacterized protein</fullName>
    </submittedName>
</protein>
<dbReference type="Proteomes" id="UP000198816">
    <property type="component" value="Unassembled WGS sequence"/>
</dbReference>
<evidence type="ECO:0000313" key="3">
    <source>
        <dbReference type="Proteomes" id="UP000198816"/>
    </source>
</evidence>
<reference evidence="3" key="1">
    <citation type="submission" date="2016-10" db="EMBL/GenBank/DDBJ databases">
        <authorList>
            <person name="Varghese N."/>
            <person name="Submissions S."/>
        </authorList>
    </citation>
    <scope>NUCLEOTIDE SEQUENCE [LARGE SCALE GENOMIC DNA]</scope>
    <source>
        <strain evidence="3">DSM 217</strain>
    </source>
</reference>
<accession>A0A1H3DQ94</accession>
<keyword evidence="1" id="KW-0175">Coiled coil</keyword>